<dbReference type="InterPro" id="IPR002423">
    <property type="entry name" value="Cpn60/GroEL/TCP-1"/>
</dbReference>
<gene>
    <name evidence="5" type="primary">CPN60A</name>
    <name evidence="5" type="ORF">FOZ63_016725</name>
</gene>
<dbReference type="GO" id="GO:0005524">
    <property type="term" value="F:ATP binding"/>
    <property type="evidence" value="ECO:0007669"/>
    <property type="project" value="UniProtKB-KW"/>
</dbReference>
<dbReference type="InterPro" id="IPR001844">
    <property type="entry name" value="Cpn60/GroEL"/>
</dbReference>
<evidence type="ECO:0000256" key="2">
    <source>
        <dbReference type="ARBA" id="ARBA00022741"/>
    </source>
</evidence>
<keyword evidence="3" id="KW-0067">ATP-binding</keyword>
<evidence type="ECO:0000256" key="3">
    <source>
        <dbReference type="ARBA" id="ARBA00022840"/>
    </source>
</evidence>
<dbReference type="InterPro" id="IPR017998">
    <property type="entry name" value="Chaperone_TCP-1"/>
</dbReference>
<sequence length="156" mass="15996">RGLNLVADAVKVTLGPQGRNVVLTEGGASDRTRVKIVNDGATIAKDMAKRLNMQVGSKDAIGAEILASAASKSEVSTGDGTSSTAVLTQYLINKGLEVMGNSTTSNAVEIKKGNIGSRLAASASRGTLPSLVSFRAFDIPAAFDISSLCSVKGIAW</sequence>
<dbReference type="SUPFAM" id="SSF48592">
    <property type="entry name" value="GroEL equatorial domain-like"/>
    <property type="match status" value="1"/>
</dbReference>
<comment type="similarity">
    <text evidence="1">Belongs to the chaperonin (HSP60) family.</text>
</comment>
<evidence type="ECO:0000313" key="6">
    <source>
        <dbReference type="Proteomes" id="UP000553632"/>
    </source>
</evidence>
<protein>
    <submittedName>
        <fullName evidence="5">Heat shock protein</fullName>
    </submittedName>
</protein>
<keyword evidence="5" id="KW-0346">Stress response</keyword>
<feature type="non-terminal residue" evidence="5">
    <location>
        <position position="1"/>
    </location>
</feature>
<dbReference type="GO" id="GO:0140662">
    <property type="term" value="F:ATP-dependent protein folding chaperone"/>
    <property type="evidence" value="ECO:0007669"/>
    <property type="project" value="InterPro"/>
</dbReference>
<accession>A0A7J6UIB8</accession>
<dbReference type="PRINTS" id="PR00304">
    <property type="entry name" value="TCOMPLEXTCP1"/>
</dbReference>
<evidence type="ECO:0000256" key="4">
    <source>
        <dbReference type="ARBA" id="ARBA00023186"/>
    </source>
</evidence>
<comment type="caution">
    <text evidence="5">The sequence shown here is derived from an EMBL/GenBank/DDBJ whole genome shotgun (WGS) entry which is preliminary data.</text>
</comment>
<keyword evidence="4" id="KW-0143">Chaperone</keyword>
<organism evidence="5 6">
    <name type="scientific">Perkinsus olseni</name>
    <name type="common">Perkinsus atlanticus</name>
    <dbReference type="NCBI Taxonomy" id="32597"/>
    <lineage>
        <taxon>Eukaryota</taxon>
        <taxon>Sar</taxon>
        <taxon>Alveolata</taxon>
        <taxon>Perkinsozoa</taxon>
        <taxon>Perkinsea</taxon>
        <taxon>Perkinsida</taxon>
        <taxon>Perkinsidae</taxon>
        <taxon>Perkinsus</taxon>
    </lineage>
</organism>
<keyword evidence="6" id="KW-1185">Reference proteome</keyword>
<keyword evidence="2" id="KW-0547">Nucleotide-binding</keyword>
<evidence type="ECO:0000256" key="1">
    <source>
        <dbReference type="ARBA" id="ARBA00006607"/>
    </source>
</evidence>
<dbReference type="GO" id="GO:0042026">
    <property type="term" value="P:protein refolding"/>
    <property type="evidence" value="ECO:0007669"/>
    <property type="project" value="InterPro"/>
</dbReference>
<dbReference type="AlphaFoldDB" id="A0A7J6UIB8"/>
<evidence type="ECO:0000313" key="5">
    <source>
        <dbReference type="EMBL" id="KAF4757019.1"/>
    </source>
</evidence>
<dbReference type="Proteomes" id="UP000553632">
    <property type="component" value="Unassembled WGS sequence"/>
</dbReference>
<dbReference type="PANTHER" id="PTHR45633">
    <property type="entry name" value="60 KDA HEAT SHOCK PROTEIN, MITOCHONDRIAL"/>
    <property type="match status" value="1"/>
</dbReference>
<name>A0A7J6UIB8_PEROL</name>
<reference evidence="5 6" key="1">
    <citation type="submission" date="2020-04" db="EMBL/GenBank/DDBJ databases">
        <title>Perkinsus olseni comparative genomics.</title>
        <authorList>
            <person name="Bogema D.R."/>
        </authorList>
    </citation>
    <scope>NUCLEOTIDE SEQUENCE [LARGE SCALE GENOMIC DNA]</scope>
    <source>
        <strain evidence="5 6">ATCC PRA-207</strain>
    </source>
</reference>
<dbReference type="InterPro" id="IPR027413">
    <property type="entry name" value="GROEL-like_equatorial_sf"/>
</dbReference>
<dbReference type="Gene3D" id="1.10.560.10">
    <property type="entry name" value="GroEL-like equatorial domain"/>
    <property type="match status" value="1"/>
</dbReference>
<dbReference type="EMBL" id="JABANO010003155">
    <property type="protein sequence ID" value="KAF4757019.1"/>
    <property type="molecule type" value="Genomic_DNA"/>
</dbReference>
<proteinExistence type="inferred from homology"/>
<dbReference type="Pfam" id="PF00118">
    <property type="entry name" value="Cpn60_TCP1"/>
    <property type="match status" value="1"/>
</dbReference>